<dbReference type="InterPro" id="IPR003163">
    <property type="entry name" value="Tscrpt_reg_HTH_APSES-type"/>
</dbReference>
<feature type="region of interest" description="Disordered" evidence="1">
    <location>
        <begin position="341"/>
        <end position="379"/>
    </location>
</feature>
<keyword evidence="2" id="KW-0472">Membrane</keyword>
<evidence type="ECO:0000256" key="1">
    <source>
        <dbReference type="SAM" id="MobiDB-lite"/>
    </source>
</evidence>
<comment type="caution">
    <text evidence="4">The sequence shown here is derived from an EMBL/GenBank/DDBJ whole genome shotgun (WGS) entry which is preliminary data.</text>
</comment>
<dbReference type="InterPro" id="IPR036887">
    <property type="entry name" value="HTH_APSES_sf"/>
</dbReference>
<name>A0A8S0VYP6_CYCAE</name>
<dbReference type="GO" id="GO:0044820">
    <property type="term" value="P:mitotic telomere tethering at nuclear periphery"/>
    <property type="evidence" value="ECO:0007669"/>
    <property type="project" value="TreeGrafter"/>
</dbReference>
<dbReference type="AlphaFoldDB" id="A0A8S0VYP6"/>
<dbReference type="InterPro" id="IPR037548">
    <property type="entry name" value="Bqt4"/>
</dbReference>
<feature type="compositionally biased region" description="Low complexity" evidence="1">
    <location>
        <begin position="224"/>
        <end position="242"/>
    </location>
</feature>
<dbReference type="EMBL" id="CACVBS010000057">
    <property type="protein sequence ID" value="CAA7267164.1"/>
    <property type="molecule type" value="Genomic_DNA"/>
</dbReference>
<evidence type="ECO:0000256" key="2">
    <source>
        <dbReference type="SAM" id="Phobius"/>
    </source>
</evidence>
<dbReference type="GO" id="GO:0003677">
    <property type="term" value="F:DNA binding"/>
    <property type="evidence" value="ECO:0007669"/>
    <property type="project" value="InterPro"/>
</dbReference>
<keyword evidence="5" id="KW-1185">Reference proteome</keyword>
<reference evidence="4 5" key="1">
    <citation type="submission" date="2020-01" db="EMBL/GenBank/DDBJ databases">
        <authorList>
            <person name="Gupta K D."/>
        </authorList>
    </citation>
    <scope>NUCLEOTIDE SEQUENCE [LARGE SCALE GENOMIC DNA]</scope>
</reference>
<feature type="domain" description="HTH APSES-type" evidence="3">
    <location>
        <begin position="36"/>
        <end position="151"/>
    </location>
</feature>
<dbReference type="Proteomes" id="UP000467700">
    <property type="component" value="Unassembled WGS sequence"/>
</dbReference>
<dbReference type="GO" id="GO:1990862">
    <property type="term" value="C:nuclear membrane complex Bqt3-Bqt4"/>
    <property type="evidence" value="ECO:0007669"/>
    <property type="project" value="InterPro"/>
</dbReference>
<gene>
    <name evidence="4" type="ORF">AAE3_LOCUS9076</name>
</gene>
<feature type="compositionally biased region" description="Acidic residues" evidence="1">
    <location>
        <begin position="343"/>
        <end position="354"/>
    </location>
</feature>
<evidence type="ECO:0000313" key="4">
    <source>
        <dbReference type="EMBL" id="CAA7267164.1"/>
    </source>
</evidence>
<proteinExistence type="predicted"/>
<feature type="compositionally biased region" description="Basic and acidic residues" evidence="1">
    <location>
        <begin position="357"/>
        <end position="379"/>
    </location>
</feature>
<dbReference type="PROSITE" id="PS51299">
    <property type="entry name" value="HTH_APSES"/>
    <property type="match status" value="1"/>
</dbReference>
<feature type="compositionally biased region" description="Low complexity" evidence="1">
    <location>
        <begin position="155"/>
        <end position="169"/>
    </location>
</feature>
<sequence>MVARPPLPLRSANPHIKDHLNAASLPPVKYQILHCQGKEILVGRLKIETPTESGHAFILRRFDTGAVSLTTMFRAAFPNASDYEEKVEIQWVKEHHDLSGNNGSTKDTHITRLAGTWVSPQLALELGKAYSLGKIINSVVEAVPDPTANYRRSGKAAAAANSANTNATPAVPPPATTTTTMTVTETVTAATKVEVTKPPSASKSLPTPSPTAANPPAKRRKESSPVPSLSQSSKPPSRASPSPIKPAPPRRSARTKSPAPRPIVPLTSVTRTPKAPRSAKKDPVASTSHTPGGTELATVDEENLLVEDGVTGSELHDEDIREQRKLIRDLKAKRDAAKAAVLAEEEEEDMDVAEETSGGKKREREDEEKPLQFEFKQPEGEERAIATNRRVSRFHLEPRTKSFAWGVAAFAMGMGAVTFLPNFF</sequence>
<keyword evidence="2" id="KW-1133">Transmembrane helix</keyword>
<dbReference type="PANTHER" id="PTHR38044">
    <property type="entry name" value="BOUQUET FORMATION PROTEIN 4"/>
    <property type="match status" value="1"/>
</dbReference>
<dbReference type="PANTHER" id="PTHR38044:SF1">
    <property type="entry name" value="BOUQUET FORMATION PROTEIN 4"/>
    <property type="match status" value="1"/>
</dbReference>
<feature type="region of interest" description="Disordered" evidence="1">
    <location>
        <begin position="191"/>
        <end position="303"/>
    </location>
</feature>
<feature type="region of interest" description="Disordered" evidence="1">
    <location>
        <begin position="153"/>
        <end position="178"/>
    </location>
</feature>
<dbReference type="GO" id="GO:0070197">
    <property type="term" value="P:meiotic attachment of telomere to nuclear envelope"/>
    <property type="evidence" value="ECO:0007669"/>
    <property type="project" value="InterPro"/>
</dbReference>
<evidence type="ECO:0000313" key="5">
    <source>
        <dbReference type="Proteomes" id="UP000467700"/>
    </source>
</evidence>
<accession>A0A8S0VYP6</accession>
<dbReference type="SUPFAM" id="SSF54616">
    <property type="entry name" value="DNA-binding domain of Mlu1-box binding protein MBP1"/>
    <property type="match status" value="1"/>
</dbReference>
<dbReference type="OrthoDB" id="5346159at2759"/>
<evidence type="ECO:0000259" key="3">
    <source>
        <dbReference type="PROSITE" id="PS51299"/>
    </source>
</evidence>
<organism evidence="4 5">
    <name type="scientific">Cyclocybe aegerita</name>
    <name type="common">Black poplar mushroom</name>
    <name type="synonym">Agrocybe aegerita</name>
    <dbReference type="NCBI Taxonomy" id="1973307"/>
    <lineage>
        <taxon>Eukaryota</taxon>
        <taxon>Fungi</taxon>
        <taxon>Dikarya</taxon>
        <taxon>Basidiomycota</taxon>
        <taxon>Agaricomycotina</taxon>
        <taxon>Agaricomycetes</taxon>
        <taxon>Agaricomycetidae</taxon>
        <taxon>Agaricales</taxon>
        <taxon>Agaricineae</taxon>
        <taxon>Bolbitiaceae</taxon>
        <taxon>Cyclocybe</taxon>
    </lineage>
</organism>
<protein>
    <recommendedName>
        <fullName evidence="3">HTH APSES-type domain-containing protein</fullName>
    </recommendedName>
</protein>
<feature type="transmembrane region" description="Helical" evidence="2">
    <location>
        <begin position="403"/>
        <end position="423"/>
    </location>
</feature>
<keyword evidence="2" id="KW-0812">Transmembrane</keyword>